<proteinExistence type="predicted"/>
<dbReference type="Pfam" id="PF18990">
    <property type="entry name" value="DUF5723"/>
    <property type="match status" value="1"/>
</dbReference>
<reference evidence="4" key="1">
    <citation type="journal article" date="2019" name="Int. J. Syst. Evol. Microbiol.">
        <title>The Global Catalogue of Microorganisms (GCM) 10K type strain sequencing project: providing services to taxonomists for standard genome sequencing and annotation.</title>
        <authorList>
            <consortium name="The Broad Institute Genomics Platform"/>
            <consortium name="The Broad Institute Genome Sequencing Center for Infectious Disease"/>
            <person name="Wu L."/>
            <person name="Ma J."/>
        </authorList>
    </citation>
    <scope>NUCLEOTIDE SEQUENCE [LARGE SCALE GENOMIC DNA]</scope>
    <source>
        <strain evidence="4">CGMCC 4.7357</strain>
    </source>
</reference>
<dbReference type="Proteomes" id="UP001596020">
    <property type="component" value="Unassembled WGS sequence"/>
</dbReference>
<evidence type="ECO:0000313" key="3">
    <source>
        <dbReference type="EMBL" id="MFC4665741.1"/>
    </source>
</evidence>
<name>A0ABV9K6Y7_9PORP</name>
<feature type="domain" description="DUF5723" evidence="2">
    <location>
        <begin position="44"/>
        <end position="434"/>
    </location>
</feature>
<organism evidence="3 4">
    <name type="scientific">Falsiporphyromonas endometrii</name>
    <dbReference type="NCBI Taxonomy" id="1387297"/>
    <lineage>
        <taxon>Bacteria</taxon>
        <taxon>Pseudomonadati</taxon>
        <taxon>Bacteroidota</taxon>
        <taxon>Bacteroidia</taxon>
        <taxon>Bacteroidales</taxon>
        <taxon>Porphyromonadaceae</taxon>
        <taxon>Falsiporphyromonas</taxon>
    </lineage>
</organism>
<accession>A0ABV9K6Y7</accession>
<comment type="caution">
    <text evidence="3">The sequence shown here is derived from an EMBL/GenBank/DDBJ whole genome shotgun (WGS) entry which is preliminary data.</text>
</comment>
<dbReference type="Gene3D" id="2.40.160.60">
    <property type="entry name" value="Outer membrane protein transport protein (OMPP1/FadL/TodX)"/>
    <property type="match status" value="1"/>
</dbReference>
<evidence type="ECO:0000259" key="2">
    <source>
        <dbReference type="Pfam" id="PF18990"/>
    </source>
</evidence>
<protein>
    <submittedName>
        <fullName evidence="3">DUF5723 family protein</fullName>
    </submittedName>
</protein>
<dbReference type="InterPro" id="IPR043781">
    <property type="entry name" value="DUF5723"/>
</dbReference>
<dbReference type="EMBL" id="JBHSGO010000116">
    <property type="protein sequence ID" value="MFC4665741.1"/>
    <property type="molecule type" value="Genomic_DNA"/>
</dbReference>
<feature type="chain" id="PRO_5045770644" evidence="1">
    <location>
        <begin position="25"/>
        <end position="464"/>
    </location>
</feature>
<sequence length="464" mass="51806">MFNHIKLAFAGSLILLASLLPIKAQQSFQFYSLDGVSQRQQLNPSFIPKHNYISIPALGNISLFGAMNVGASDFLFKRDGNLVTFLHPDVNAKSFLDNLPNKISIGSDFSLQLLGAGFKLYGGYASINFSFEEYSDITIPKELFRFAKLGMDDENISKYNINDLHATEVNFFNFQLGYARPINDKWTVGAHVNFLLGTNLTKILIDKMQISMSRDRYQIHSSNSYIAYGKGITFGNKVDDNGQMTDEIDFSDNEIKFSDIMKIKGFGMSMDLGATYKLREDLEVSATLKNLGWLNFGNMSRGKFVEDYQFDGFKFDPSNSSSLSDQAKDMEDDLKEFTKVKKDDKTYSESYALPVIFALGAKYKMPFYDKLSATGLFHSCFNKPALGTGLMIGANIEPTHWFGSSLNVDFSTVGVTPGLAISLHPKGFNFFLGAQLSMLKLAKDSFVPLDKSNLTLNFGMDVTF</sequence>
<gene>
    <name evidence="3" type="ORF">ACFO3G_03830</name>
</gene>
<evidence type="ECO:0000313" key="4">
    <source>
        <dbReference type="Proteomes" id="UP001596020"/>
    </source>
</evidence>
<feature type="signal peptide" evidence="1">
    <location>
        <begin position="1"/>
        <end position="24"/>
    </location>
</feature>
<evidence type="ECO:0000256" key="1">
    <source>
        <dbReference type="SAM" id="SignalP"/>
    </source>
</evidence>
<keyword evidence="4" id="KW-1185">Reference proteome</keyword>
<keyword evidence="1" id="KW-0732">Signal</keyword>
<dbReference type="RefSeq" id="WP_380078140.1">
    <property type="nucleotide sequence ID" value="NZ_JBHSGO010000116.1"/>
</dbReference>